<dbReference type="RefSeq" id="WP_160627850.1">
    <property type="nucleotide sequence ID" value="NZ_CP047593.1"/>
</dbReference>
<evidence type="ECO:0000313" key="3">
    <source>
        <dbReference type="Proteomes" id="UP000464954"/>
    </source>
</evidence>
<gene>
    <name evidence="2" type="ORF">GT409_05815</name>
</gene>
<evidence type="ECO:0000259" key="1">
    <source>
        <dbReference type="Pfam" id="PF13566"/>
    </source>
</evidence>
<organism evidence="2 3">
    <name type="scientific">Tichowtungia aerotolerans</name>
    <dbReference type="NCBI Taxonomy" id="2697043"/>
    <lineage>
        <taxon>Bacteria</taxon>
        <taxon>Pseudomonadati</taxon>
        <taxon>Kiritimatiellota</taxon>
        <taxon>Tichowtungiia</taxon>
        <taxon>Tichowtungiales</taxon>
        <taxon>Tichowtungiaceae</taxon>
        <taxon>Tichowtungia</taxon>
    </lineage>
</organism>
<accession>A0A6P1MD14</accession>
<name>A0A6P1MD14_9BACT</name>
<dbReference type="KEGG" id="taer:GT409_05815"/>
<dbReference type="NCBIfam" id="TIGR03915">
    <property type="entry name" value="SAM_7_link_chp"/>
    <property type="match status" value="1"/>
</dbReference>
<dbReference type="InterPro" id="IPR023875">
    <property type="entry name" value="DNA_repair_put"/>
</dbReference>
<sequence>MITYIHNGSIDGRLSALSVALADSLTPEDIQPEAGHQVSLFGSDVLVESDDAAARKLMRRIREDISSQAVRHVMYVLLSDLPNLDLSLYFYLREGLIRGKDVDRWHANPAVKAVHDVSQKVGGEIHRLKGLLRFRELDDGTLWAPVEPDHQVLLPLAHHFRRRLPGERGIIHDMRRNLAIGWNRDSVDYVAPPESFQTSENEDEVQQLWQTYFRSATIRERMNPGLQRQWMPVRYWKWLTEPVV</sequence>
<dbReference type="Pfam" id="PF13566">
    <property type="entry name" value="DUF4130"/>
    <property type="match status" value="1"/>
</dbReference>
<protein>
    <submittedName>
        <fullName evidence="2">DUF4130 domain-containing protein</fullName>
    </submittedName>
</protein>
<proteinExistence type="predicted"/>
<dbReference type="InterPro" id="IPR025404">
    <property type="entry name" value="DUF4130"/>
</dbReference>
<evidence type="ECO:0000313" key="2">
    <source>
        <dbReference type="EMBL" id="QHI68985.1"/>
    </source>
</evidence>
<reference evidence="2 3" key="1">
    <citation type="submission" date="2020-01" db="EMBL/GenBank/DDBJ databases">
        <title>Ponticoccus aerotolerans gen. nov., sp. nov., an anaerobic bacterium and proposal of Ponticoccusceae fam. nov., Ponticoccusles ord. nov. and Ponticoccuse classis nov. in the phylum Kiritimatiellaeota.</title>
        <authorList>
            <person name="Zhou L.Y."/>
            <person name="Du Z.J."/>
        </authorList>
    </citation>
    <scope>NUCLEOTIDE SEQUENCE [LARGE SCALE GENOMIC DNA]</scope>
    <source>
        <strain evidence="2 3">S-5007</strain>
    </source>
</reference>
<dbReference type="EMBL" id="CP047593">
    <property type="protein sequence ID" value="QHI68985.1"/>
    <property type="molecule type" value="Genomic_DNA"/>
</dbReference>
<feature type="domain" description="DUF4130" evidence="1">
    <location>
        <begin position="86"/>
        <end position="241"/>
    </location>
</feature>
<dbReference type="Proteomes" id="UP000464954">
    <property type="component" value="Chromosome"/>
</dbReference>
<keyword evidence="3" id="KW-1185">Reference proteome</keyword>
<dbReference type="AlphaFoldDB" id="A0A6P1MD14"/>